<organism evidence="1 2">
    <name type="scientific">Elysia crispata</name>
    <name type="common">lettuce slug</name>
    <dbReference type="NCBI Taxonomy" id="231223"/>
    <lineage>
        <taxon>Eukaryota</taxon>
        <taxon>Metazoa</taxon>
        <taxon>Spiralia</taxon>
        <taxon>Lophotrochozoa</taxon>
        <taxon>Mollusca</taxon>
        <taxon>Gastropoda</taxon>
        <taxon>Heterobranchia</taxon>
        <taxon>Euthyneura</taxon>
        <taxon>Panpulmonata</taxon>
        <taxon>Sacoglossa</taxon>
        <taxon>Placobranchoidea</taxon>
        <taxon>Plakobranchidae</taxon>
        <taxon>Elysia</taxon>
    </lineage>
</organism>
<protein>
    <submittedName>
        <fullName evidence="1">Uncharacterized protein</fullName>
    </submittedName>
</protein>
<keyword evidence="2" id="KW-1185">Reference proteome</keyword>
<name>A0AAE0ZDH7_9GAST</name>
<comment type="caution">
    <text evidence="1">The sequence shown here is derived from an EMBL/GenBank/DDBJ whole genome shotgun (WGS) entry which is preliminary data.</text>
</comment>
<gene>
    <name evidence="1" type="ORF">RRG08_039178</name>
</gene>
<dbReference type="AlphaFoldDB" id="A0AAE0ZDH7"/>
<sequence length="79" mass="9258">MPQPKSIRLGVLFWWLRSDSGHQAQVTAVAGRSLRWLWYCWSRDCFCLIKPFYSSESLERQRLRGEGQTLHKTSESAQV</sequence>
<dbReference type="EMBL" id="JAWDGP010004155">
    <property type="protein sequence ID" value="KAK3767362.1"/>
    <property type="molecule type" value="Genomic_DNA"/>
</dbReference>
<proteinExistence type="predicted"/>
<dbReference type="Proteomes" id="UP001283361">
    <property type="component" value="Unassembled WGS sequence"/>
</dbReference>
<accession>A0AAE0ZDH7</accession>
<reference evidence="1" key="1">
    <citation type="journal article" date="2023" name="G3 (Bethesda)">
        <title>A reference genome for the long-term kleptoplast-retaining sea slug Elysia crispata morphotype clarki.</title>
        <authorList>
            <person name="Eastman K.E."/>
            <person name="Pendleton A.L."/>
            <person name="Shaikh M.A."/>
            <person name="Suttiyut T."/>
            <person name="Ogas R."/>
            <person name="Tomko P."/>
            <person name="Gavelis G."/>
            <person name="Widhalm J.R."/>
            <person name="Wisecaver J.H."/>
        </authorList>
    </citation>
    <scope>NUCLEOTIDE SEQUENCE</scope>
    <source>
        <strain evidence="1">ECLA1</strain>
    </source>
</reference>
<evidence type="ECO:0000313" key="1">
    <source>
        <dbReference type="EMBL" id="KAK3767362.1"/>
    </source>
</evidence>
<evidence type="ECO:0000313" key="2">
    <source>
        <dbReference type="Proteomes" id="UP001283361"/>
    </source>
</evidence>